<evidence type="ECO:0000256" key="1">
    <source>
        <dbReference type="ARBA" id="ARBA00022737"/>
    </source>
</evidence>
<dbReference type="SMART" id="SM00248">
    <property type="entry name" value="ANK"/>
    <property type="match status" value="2"/>
</dbReference>
<comment type="caution">
    <text evidence="5">The sequence shown here is derived from an EMBL/GenBank/DDBJ whole genome shotgun (WGS) entry which is preliminary data.</text>
</comment>
<dbReference type="SUPFAM" id="SSF48403">
    <property type="entry name" value="Ankyrin repeat"/>
    <property type="match status" value="1"/>
</dbReference>
<evidence type="ECO:0000256" key="4">
    <source>
        <dbReference type="SAM" id="Phobius"/>
    </source>
</evidence>
<keyword evidence="1" id="KW-0677">Repeat</keyword>
<evidence type="ECO:0000313" key="5">
    <source>
        <dbReference type="EMBL" id="KAI1712177.1"/>
    </source>
</evidence>
<keyword evidence="6" id="KW-1185">Reference proteome</keyword>
<dbReference type="GO" id="GO:0005634">
    <property type="term" value="C:nucleus"/>
    <property type="evidence" value="ECO:0007669"/>
    <property type="project" value="TreeGrafter"/>
</dbReference>
<dbReference type="PANTHER" id="PTHR24124:SF14">
    <property type="entry name" value="CHROMOSOME UNDETERMINED SCAFFOLD_25, WHOLE GENOME SHOTGUN SEQUENCE"/>
    <property type="match status" value="1"/>
</dbReference>
<evidence type="ECO:0000256" key="2">
    <source>
        <dbReference type="ARBA" id="ARBA00023043"/>
    </source>
</evidence>
<dbReference type="Pfam" id="PF12796">
    <property type="entry name" value="Ank_2"/>
    <property type="match status" value="1"/>
</dbReference>
<dbReference type="PRINTS" id="PR01415">
    <property type="entry name" value="ANKYRIN"/>
</dbReference>
<evidence type="ECO:0000313" key="6">
    <source>
        <dbReference type="Proteomes" id="UP001201812"/>
    </source>
</evidence>
<reference evidence="5" key="1">
    <citation type="submission" date="2022-01" db="EMBL/GenBank/DDBJ databases">
        <title>Genome Sequence Resource for Two Populations of Ditylenchus destructor, the Migratory Endoparasitic Phytonematode.</title>
        <authorList>
            <person name="Zhang H."/>
            <person name="Lin R."/>
            <person name="Xie B."/>
        </authorList>
    </citation>
    <scope>NUCLEOTIDE SEQUENCE</scope>
    <source>
        <strain evidence="5">BazhouSP</strain>
    </source>
</reference>
<accession>A0AAD4MZ63</accession>
<dbReference type="PANTHER" id="PTHR24124">
    <property type="entry name" value="ANKYRIN REPEAT FAMILY A"/>
    <property type="match status" value="1"/>
</dbReference>
<dbReference type="AlphaFoldDB" id="A0AAD4MZ63"/>
<sequence length="139" mass="15483">MVTALHFAAFKGHTEAVKLLLSRGANLEAKDFRHLTALHLAARNGHKELLKYLLDSGAEVNGKVNYLNDLPGVSPKATAMDFAEHLDPEIVVMLKNHGGVKSDTESTFKRYFLIYAIGLTVIIAFGLWFVRSKLKWCKT</sequence>
<gene>
    <name evidence="5" type="ORF">DdX_09721</name>
</gene>
<evidence type="ECO:0000256" key="3">
    <source>
        <dbReference type="PROSITE-ProRule" id="PRU00023"/>
    </source>
</evidence>
<keyword evidence="4" id="KW-0812">Transmembrane</keyword>
<protein>
    <submittedName>
        <fullName evidence="5">Ankyrin repeats (Many copies) domain-containing protein</fullName>
    </submittedName>
</protein>
<dbReference type="Proteomes" id="UP001201812">
    <property type="component" value="Unassembled WGS sequence"/>
</dbReference>
<feature type="repeat" description="ANK" evidence="3">
    <location>
        <begin position="33"/>
        <end position="65"/>
    </location>
</feature>
<dbReference type="PROSITE" id="PS50088">
    <property type="entry name" value="ANK_REPEAT"/>
    <property type="match status" value="2"/>
</dbReference>
<proteinExistence type="predicted"/>
<keyword evidence="4" id="KW-0472">Membrane</keyword>
<dbReference type="Gene3D" id="1.25.40.20">
    <property type="entry name" value="Ankyrin repeat-containing domain"/>
    <property type="match status" value="1"/>
</dbReference>
<keyword evidence="4" id="KW-1133">Transmembrane helix</keyword>
<dbReference type="GO" id="GO:0010468">
    <property type="term" value="P:regulation of gene expression"/>
    <property type="evidence" value="ECO:0007669"/>
    <property type="project" value="TreeGrafter"/>
</dbReference>
<organism evidence="5 6">
    <name type="scientific">Ditylenchus destructor</name>
    <dbReference type="NCBI Taxonomy" id="166010"/>
    <lineage>
        <taxon>Eukaryota</taxon>
        <taxon>Metazoa</taxon>
        <taxon>Ecdysozoa</taxon>
        <taxon>Nematoda</taxon>
        <taxon>Chromadorea</taxon>
        <taxon>Rhabditida</taxon>
        <taxon>Tylenchina</taxon>
        <taxon>Tylenchomorpha</taxon>
        <taxon>Sphaerularioidea</taxon>
        <taxon>Anguinidae</taxon>
        <taxon>Anguininae</taxon>
        <taxon>Ditylenchus</taxon>
    </lineage>
</organism>
<dbReference type="EMBL" id="JAKKPZ010000019">
    <property type="protein sequence ID" value="KAI1712177.1"/>
    <property type="molecule type" value="Genomic_DNA"/>
</dbReference>
<dbReference type="InterPro" id="IPR002110">
    <property type="entry name" value="Ankyrin_rpt"/>
</dbReference>
<dbReference type="InterPro" id="IPR036770">
    <property type="entry name" value="Ankyrin_rpt-contain_sf"/>
</dbReference>
<dbReference type="PROSITE" id="PS50297">
    <property type="entry name" value="ANK_REP_REGION"/>
    <property type="match status" value="2"/>
</dbReference>
<feature type="repeat" description="ANK" evidence="3">
    <location>
        <begin position="1"/>
        <end position="32"/>
    </location>
</feature>
<feature type="transmembrane region" description="Helical" evidence="4">
    <location>
        <begin position="111"/>
        <end position="130"/>
    </location>
</feature>
<keyword evidence="2 3" id="KW-0040">ANK repeat</keyword>
<name>A0AAD4MZ63_9BILA</name>